<organism evidence="1 2">
    <name type="scientific">Entomophthora muscae</name>
    <dbReference type="NCBI Taxonomy" id="34485"/>
    <lineage>
        <taxon>Eukaryota</taxon>
        <taxon>Fungi</taxon>
        <taxon>Fungi incertae sedis</taxon>
        <taxon>Zoopagomycota</taxon>
        <taxon>Entomophthoromycotina</taxon>
        <taxon>Entomophthoromycetes</taxon>
        <taxon>Entomophthorales</taxon>
        <taxon>Entomophthoraceae</taxon>
        <taxon>Entomophthora</taxon>
    </lineage>
</organism>
<sequence length="521" mass="58076">MHRGNQPKGPTGRPANWPSTQAVQGTVRPNGTAYVQHYSLTQSQPQTFLLNSINNDNYPGDPTLLNYPESGISQHSYSHPQETRKEDFPALTLNQNSSFQTVQKALQPTQPEPKREPPVNQTKVVRSRAQAESEQQSYATKASFAKKQDSAANAEKDKYGISSFVKAMKGECTHADSHLMFGTPLDTLNLKLDDPTKNVYDNFGSPWEKDSTKFLGPSKDPEWFLPPVYSASNPPNALGKIGLFSDSTLFYIFYSMPKDILQELAAQELRNRNWRYHKERQLWVTKKSANEVGQKITEHDDTVEVFYPRNWEIKSEKMVLNAENFEDRSHTGHHSSMNQLHHSVPQAIPPHIGIGSSYNPMSNPPLQQHAQSGQQHSHPQSHQQQAMYIYKQHQVPVQYNQQHPSGLAGISNHAGPQHLGGPPPQQHPHQMHNQPPPLSSQQSHLHGSLSGMSGHPHLGPHPMPNHMHPSMYNNGPHYGPSNNIPSGLSGMGLPTGYGLPGSGPNMGLPPQHHGVTRMKDY</sequence>
<evidence type="ECO:0000313" key="2">
    <source>
        <dbReference type="Proteomes" id="UP001165960"/>
    </source>
</evidence>
<reference evidence="1" key="1">
    <citation type="submission" date="2022-04" db="EMBL/GenBank/DDBJ databases">
        <title>Genome of the entomopathogenic fungus Entomophthora muscae.</title>
        <authorList>
            <person name="Elya C."/>
            <person name="Lovett B.R."/>
            <person name="Lee E."/>
            <person name="Macias A.M."/>
            <person name="Hajek A.E."/>
            <person name="De Bivort B.L."/>
            <person name="Kasson M.T."/>
            <person name="De Fine Licht H.H."/>
            <person name="Stajich J.E."/>
        </authorList>
    </citation>
    <scope>NUCLEOTIDE SEQUENCE</scope>
    <source>
        <strain evidence="1">Berkeley</strain>
    </source>
</reference>
<accession>A0ACC2TMM6</accession>
<keyword evidence="2" id="KW-1185">Reference proteome</keyword>
<dbReference type="EMBL" id="QTSX02002339">
    <property type="protein sequence ID" value="KAJ9075985.1"/>
    <property type="molecule type" value="Genomic_DNA"/>
</dbReference>
<comment type="caution">
    <text evidence="1">The sequence shown here is derived from an EMBL/GenBank/DDBJ whole genome shotgun (WGS) entry which is preliminary data.</text>
</comment>
<protein>
    <submittedName>
        <fullName evidence="1">Transcriptional regulator</fullName>
    </submittedName>
</protein>
<dbReference type="Proteomes" id="UP001165960">
    <property type="component" value="Unassembled WGS sequence"/>
</dbReference>
<evidence type="ECO:0000313" key="1">
    <source>
        <dbReference type="EMBL" id="KAJ9075985.1"/>
    </source>
</evidence>
<gene>
    <name evidence="1" type="primary">CDC36_2</name>
    <name evidence="1" type="ORF">DSO57_1030476</name>
</gene>
<proteinExistence type="predicted"/>
<name>A0ACC2TMM6_9FUNG</name>